<keyword evidence="1" id="KW-0560">Oxidoreductase</keyword>
<protein>
    <submittedName>
        <fullName evidence="3">Uncharacterized protein</fullName>
    </submittedName>
</protein>
<accession>A0AAD8MWA3</accession>
<dbReference type="PANTHER" id="PTHR13871:SF96">
    <property type="entry name" value="THIOREDOXIN DOMAIN-CONTAINING PROTEIN"/>
    <property type="match status" value="1"/>
</dbReference>
<evidence type="ECO:0000256" key="2">
    <source>
        <dbReference type="ARBA" id="ARBA00023027"/>
    </source>
</evidence>
<comment type="caution">
    <text evidence="3">The sequence shown here is derived from an EMBL/GenBank/DDBJ whole genome shotgun (WGS) entry which is preliminary data.</text>
</comment>
<keyword evidence="4" id="KW-1185">Reference proteome</keyword>
<dbReference type="Proteomes" id="UP001237642">
    <property type="component" value="Unassembled WGS sequence"/>
</dbReference>
<reference evidence="3" key="2">
    <citation type="submission" date="2023-05" db="EMBL/GenBank/DDBJ databases">
        <authorList>
            <person name="Schelkunov M.I."/>
        </authorList>
    </citation>
    <scope>NUCLEOTIDE SEQUENCE</scope>
    <source>
        <strain evidence="3">Hsosn_3</strain>
        <tissue evidence="3">Leaf</tissue>
    </source>
</reference>
<organism evidence="3 4">
    <name type="scientific">Heracleum sosnowskyi</name>
    <dbReference type="NCBI Taxonomy" id="360622"/>
    <lineage>
        <taxon>Eukaryota</taxon>
        <taxon>Viridiplantae</taxon>
        <taxon>Streptophyta</taxon>
        <taxon>Embryophyta</taxon>
        <taxon>Tracheophyta</taxon>
        <taxon>Spermatophyta</taxon>
        <taxon>Magnoliopsida</taxon>
        <taxon>eudicotyledons</taxon>
        <taxon>Gunneridae</taxon>
        <taxon>Pentapetalae</taxon>
        <taxon>asterids</taxon>
        <taxon>campanulids</taxon>
        <taxon>Apiales</taxon>
        <taxon>Apiaceae</taxon>
        <taxon>Apioideae</taxon>
        <taxon>apioid superclade</taxon>
        <taxon>Tordylieae</taxon>
        <taxon>Tordyliinae</taxon>
        <taxon>Heracleum</taxon>
    </lineage>
</organism>
<proteinExistence type="predicted"/>
<evidence type="ECO:0000256" key="1">
    <source>
        <dbReference type="ARBA" id="ARBA00023002"/>
    </source>
</evidence>
<dbReference type="InterPro" id="IPR052259">
    <property type="entry name" value="Nucleoredoxin-like"/>
</dbReference>
<dbReference type="Gene3D" id="3.40.30.10">
    <property type="entry name" value="Glutaredoxin"/>
    <property type="match status" value="1"/>
</dbReference>
<sequence>MKYMNKFTDTIAIATVVGREGNSPDHQLRPLNDRSVIKEVKAEQLADKVVVVYFLLLPLSHNSAFDERWDITVLENVYNYLYLPPDKGFEVVFVAVDDNDTSYNNEKSLHPYTETNLENHFQDVFSCMPWPAIPFYDITSREYLQRTFGFMDCLSNFSAIVIDSTGMVLQKQAHWCFNYFGTLGYPFSHERENFLESECKAIAMQPSLSKLLSSPERDYLITNNEEKVPIHTLEDKELKLEMLWEPNTVFKGKNGSQVSLSQLTGKRIILLFGLFEVEFLNMLKESTGYSRRPGYIGPNQCCTKIVPHFPRMSDDDTEIKSVVKFVGPN</sequence>
<gene>
    <name evidence="3" type="ORF">POM88_015899</name>
</gene>
<dbReference type="EMBL" id="JAUIZM010000004">
    <property type="protein sequence ID" value="KAK1387721.1"/>
    <property type="molecule type" value="Genomic_DNA"/>
</dbReference>
<evidence type="ECO:0000313" key="4">
    <source>
        <dbReference type="Proteomes" id="UP001237642"/>
    </source>
</evidence>
<dbReference type="PANTHER" id="PTHR13871">
    <property type="entry name" value="THIOREDOXIN"/>
    <property type="match status" value="1"/>
</dbReference>
<name>A0AAD8MWA3_9APIA</name>
<evidence type="ECO:0000313" key="3">
    <source>
        <dbReference type="EMBL" id="KAK1387721.1"/>
    </source>
</evidence>
<reference evidence="3" key="1">
    <citation type="submission" date="2023-02" db="EMBL/GenBank/DDBJ databases">
        <title>Genome of toxic invasive species Heracleum sosnowskyi carries increased number of genes despite the absence of recent whole-genome duplications.</title>
        <authorList>
            <person name="Schelkunov M."/>
            <person name="Shtratnikova V."/>
            <person name="Makarenko M."/>
            <person name="Klepikova A."/>
            <person name="Omelchenko D."/>
            <person name="Novikova G."/>
            <person name="Obukhova E."/>
            <person name="Bogdanov V."/>
            <person name="Penin A."/>
            <person name="Logacheva M."/>
        </authorList>
    </citation>
    <scope>NUCLEOTIDE SEQUENCE</scope>
    <source>
        <strain evidence="3">Hsosn_3</strain>
        <tissue evidence="3">Leaf</tissue>
    </source>
</reference>
<dbReference type="AlphaFoldDB" id="A0AAD8MWA3"/>
<dbReference type="GO" id="GO:0016491">
    <property type="term" value="F:oxidoreductase activity"/>
    <property type="evidence" value="ECO:0007669"/>
    <property type="project" value="UniProtKB-KW"/>
</dbReference>
<keyword evidence="2" id="KW-0520">NAD</keyword>